<evidence type="ECO:0008006" key="3">
    <source>
        <dbReference type="Google" id="ProtNLM"/>
    </source>
</evidence>
<dbReference type="RefSeq" id="WP_399618174.1">
    <property type="nucleotide sequence ID" value="NZ_JBITYT010000011.1"/>
</dbReference>
<dbReference type="Proteomes" id="UP001614391">
    <property type="component" value="Unassembled WGS sequence"/>
</dbReference>
<sequence>MFLAEVARIAGVGRAAVVNWRRRHDDFPAPAPAAGTGTHPWFDRAAVVAWLLAHDKIAVPVGMPSATLTVRSGEEKERRFRLDEPVLELVDAAADEDRLTGWISEEEADAPAVLAATCTGMSVRRLVAPATPPLAVPGGMRVLDRFRSGSGVLHCRMRYGFRLPRHHAGMRPDRPAGSRGRES</sequence>
<gene>
    <name evidence="1" type="ORF">ACIGW0_23750</name>
</gene>
<name>A0ABW8CXZ8_STRBI</name>
<dbReference type="InterPro" id="IPR036388">
    <property type="entry name" value="WH-like_DNA-bd_sf"/>
</dbReference>
<evidence type="ECO:0000313" key="2">
    <source>
        <dbReference type="Proteomes" id="UP001614391"/>
    </source>
</evidence>
<reference evidence="1 2" key="1">
    <citation type="submission" date="2024-10" db="EMBL/GenBank/DDBJ databases">
        <title>The Natural Products Discovery Center: Release of the First 8490 Sequenced Strains for Exploring Actinobacteria Biosynthetic Diversity.</title>
        <authorList>
            <person name="Kalkreuter E."/>
            <person name="Kautsar S.A."/>
            <person name="Yang D."/>
            <person name="Bader C.D."/>
            <person name="Teijaro C.N."/>
            <person name="Fluegel L."/>
            <person name="Davis C.M."/>
            <person name="Simpson J.R."/>
            <person name="Lauterbach L."/>
            <person name="Steele A.D."/>
            <person name="Gui C."/>
            <person name="Meng S."/>
            <person name="Li G."/>
            <person name="Viehrig K."/>
            <person name="Ye F."/>
            <person name="Su P."/>
            <person name="Kiefer A.F."/>
            <person name="Nichols A."/>
            <person name="Cepeda A.J."/>
            <person name="Yan W."/>
            <person name="Fan B."/>
            <person name="Jiang Y."/>
            <person name="Adhikari A."/>
            <person name="Zheng C.-J."/>
            <person name="Schuster L."/>
            <person name="Cowan T.M."/>
            <person name="Smanski M.J."/>
            <person name="Chevrette M.G."/>
            <person name="De Carvalho L.P.S."/>
            <person name="Shen B."/>
        </authorList>
    </citation>
    <scope>NUCLEOTIDE SEQUENCE [LARGE SCALE GENOMIC DNA]</scope>
    <source>
        <strain evidence="1 2">NPDC053346</strain>
    </source>
</reference>
<evidence type="ECO:0000313" key="1">
    <source>
        <dbReference type="EMBL" id="MFI9122369.1"/>
    </source>
</evidence>
<protein>
    <recommendedName>
        <fullName evidence="3">MerR family transcriptional regulator</fullName>
    </recommendedName>
</protein>
<comment type="caution">
    <text evidence="1">The sequence shown here is derived from an EMBL/GenBank/DDBJ whole genome shotgun (WGS) entry which is preliminary data.</text>
</comment>
<dbReference type="Gene3D" id="1.10.10.10">
    <property type="entry name" value="Winged helix-like DNA-binding domain superfamily/Winged helix DNA-binding domain"/>
    <property type="match status" value="1"/>
</dbReference>
<keyword evidence="2" id="KW-1185">Reference proteome</keyword>
<organism evidence="1 2">
    <name type="scientific">Streptomyces bikiniensis</name>
    <dbReference type="NCBI Taxonomy" id="1896"/>
    <lineage>
        <taxon>Bacteria</taxon>
        <taxon>Bacillati</taxon>
        <taxon>Actinomycetota</taxon>
        <taxon>Actinomycetes</taxon>
        <taxon>Kitasatosporales</taxon>
        <taxon>Streptomycetaceae</taxon>
        <taxon>Streptomyces</taxon>
    </lineage>
</organism>
<dbReference type="EMBL" id="JBITYT010000011">
    <property type="protein sequence ID" value="MFI9122369.1"/>
    <property type="molecule type" value="Genomic_DNA"/>
</dbReference>
<proteinExistence type="predicted"/>
<accession>A0ABW8CXZ8</accession>